<organism evidence="1 2">
    <name type="scientific">Sulfidibacter corallicola</name>
    <dbReference type="NCBI Taxonomy" id="2818388"/>
    <lineage>
        <taxon>Bacteria</taxon>
        <taxon>Pseudomonadati</taxon>
        <taxon>Acidobacteriota</taxon>
        <taxon>Holophagae</taxon>
        <taxon>Acanthopleuribacterales</taxon>
        <taxon>Acanthopleuribacteraceae</taxon>
        <taxon>Sulfidibacter</taxon>
    </lineage>
</organism>
<evidence type="ECO:0000313" key="2">
    <source>
        <dbReference type="Proteomes" id="UP000663929"/>
    </source>
</evidence>
<dbReference type="AlphaFoldDB" id="A0A8A4TPZ9"/>
<sequence length="339" mass="38457">MTIDASGSRSRPLAPRRIGLTLGLLLFWLPCVGFVEPRTGHRGHDFSIDQWIYRAEVHNQKQASLTALRDLLKRTVSPTQKARLIRAIGIVNRGLQPKLKIQDRFEAEKALRNPAGVVRFQGEQFALIRGQWLSPGDWVGPFFLMEVRMEQLVVEHQSGYQRELFLPSLENGISAEDLVDADACRFFAADARDVLAFISGRERMNSYIPSEVNPISGVFVIADWWSLMDRVSSEVGLQWTRHLDNLVFQSAVQGTQTKTPKIKGIFGKNQNLGALFQNLAESFDMELVLDDGLADVEVDIHNEEQPWNEVLDCLAIMNDFSWSLVKDESHTRLVIQKDR</sequence>
<accession>A0A8A4TPZ9</accession>
<dbReference type="Proteomes" id="UP000663929">
    <property type="component" value="Chromosome"/>
</dbReference>
<dbReference type="KEGG" id="scor:J3U87_01195"/>
<protein>
    <submittedName>
        <fullName evidence="1">Uncharacterized protein</fullName>
    </submittedName>
</protein>
<evidence type="ECO:0000313" key="1">
    <source>
        <dbReference type="EMBL" id="QTD51058.1"/>
    </source>
</evidence>
<dbReference type="RefSeq" id="WP_237381194.1">
    <property type="nucleotide sequence ID" value="NZ_CP071793.1"/>
</dbReference>
<gene>
    <name evidence="1" type="ORF">J3U87_01195</name>
</gene>
<name>A0A8A4TPZ9_SULCO</name>
<proteinExistence type="predicted"/>
<reference evidence="1" key="1">
    <citation type="submission" date="2021-03" db="EMBL/GenBank/DDBJ databases">
        <title>Acanthopleuribacteraceae sp. M133.</title>
        <authorList>
            <person name="Wang G."/>
        </authorList>
    </citation>
    <scope>NUCLEOTIDE SEQUENCE</scope>
    <source>
        <strain evidence="1">M133</strain>
    </source>
</reference>
<keyword evidence="2" id="KW-1185">Reference proteome</keyword>
<dbReference type="EMBL" id="CP071793">
    <property type="protein sequence ID" value="QTD51058.1"/>
    <property type="molecule type" value="Genomic_DNA"/>
</dbReference>